<evidence type="ECO:0000313" key="1">
    <source>
        <dbReference type="EMBL" id="ROV88727.1"/>
    </source>
</evidence>
<dbReference type="EMBL" id="LKEA01000076">
    <property type="protein sequence ID" value="ROV88727.1"/>
    <property type="molecule type" value="Genomic_DNA"/>
</dbReference>
<gene>
    <name evidence="1" type="ORF">VMCG_10079</name>
</gene>
<dbReference type="Proteomes" id="UP000283895">
    <property type="component" value="Unassembled WGS sequence"/>
</dbReference>
<keyword evidence="2" id="KW-1185">Reference proteome</keyword>
<sequence length="60" mass="6918">MAIKAIRNLPEEYALAATSARVQKATNELFVYIIQDKTQADYPIDQAMWLFCRADQRGIR</sequence>
<reference evidence="1 2" key="1">
    <citation type="submission" date="2015-09" db="EMBL/GenBank/DDBJ databases">
        <title>Host preference determinants of Valsa canker pathogens revealed by comparative genomics.</title>
        <authorList>
            <person name="Yin Z."/>
            <person name="Huang L."/>
        </authorList>
    </citation>
    <scope>NUCLEOTIDE SEQUENCE [LARGE SCALE GENOMIC DNA]</scope>
    <source>
        <strain evidence="1 2">03-1</strain>
    </source>
</reference>
<proteinExistence type="predicted"/>
<protein>
    <submittedName>
        <fullName evidence="1">Uncharacterized protein</fullName>
    </submittedName>
</protein>
<evidence type="ECO:0000313" key="2">
    <source>
        <dbReference type="Proteomes" id="UP000283895"/>
    </source>
</evidence>
<accession>A0A423VCM7</accession>
<organism evidence="1 2">
    <name type="scientific">Cytospora schulzeri</name>
    <dbReference type="NCBI Taxonomy" id="448051"/>
    <lineage>
        <taxon>Eukaryota</taxon>
        <taxon>Fungi</taxon>
        <taxon>Dikarya</taxon>
        <taxon>Ascomycota</taxon>
        <taxon>Pezizomycotina</taxon>
        <taxon>Sordariomycetes</taxon>
        <taxon>Sordariomycetidae</taxon>
        <taxon>Diaporthales</taxon>
        <taxon>Cytosporaceae</taxon>
        <taxon>Cytospora</taxon>
    </lineage>
</organism>
<comment type="caution">
    <text evidence="1">The sequence shown here is derived from an EMBL/GenBank/DDBJ whole genome shotgun (WGS) entry which is preliminary data.</text>
</comment>
<dbReference type="AlphaFoldDB" id="A0A423VCM7"/>
<name>A0A423VCM7_9PEZI</name>